<feature type="signal peptide" evidence="1">
    <location>
        <begin position="1"/>
        <end position="17"/>
    </location>
</feature>
<keyword evidence="3" id="KW-1185">Reference proteome</keyword>
<reference evidence="2" key="1">
    <citation type="journal article" date="2020" name="Stud. Mycol.">
        <title>101 Dothideomycetes genomes: a test case for predicting lifestyles and emergence of pathogens.</title>
        <authorList>
            <person name="Haridas S."/>
            <person name="Albert R."/>
            <person name="Binder M."/>
            <person name="Bloem J."/>
            <person name="Labutti K."/>
            <person name="Salamov A."/>
            <person name="Andreopoulos B."/>
            <person name="Baker S."/>
            <person name="Barry K."/>
            <person name="Bills G."/>
            <person name="Bluhm B."/>
            <person name="Cannon C."/>
            <person name="Castanera R."/>
            <person name="Culley D."/>
            <person name="Daum C."/>
            <person name="Ezra D."/>
            <person name="Gonzalez J."/>
            <person name="Henrissat B."/>
            <person name="Kuo A."/>
            <person name="Liang C."/>
            <person name="Lipzen A."/>
            <person name="Lutzoni F."/>
            <person name="Magnuson J."/>
            <person name="Mondo S."/>
            <person name="Nolan M."/>
            <person name="Ohm R."/>
            <person name="Pangilinan J."/>
            <person name="Park H.-J."/>
            <person name="Ramirez L."/>
            <person name="Alfaro M."/>
            <person name="Sun H."/>
            <person name="Tritt A."/>
            <person name="Yoshinaga Y."/>
            <person name="Zwiers L.-H."/>
            <person name="Turgeon B."/>
            <person name="Goodwin S."/>
            <person name="Spatafora J."/>
            <person name="Crous P."/>
            <person name="Grigoriev I."/>
        </authorList>
    </citation>
    <scope>NUCLEOTIDE SEQUENCE</scope>
    <source>
        <strain evidence="2">CBS 675.92</strain>
    </source>
</reference>
<dbReference type="EMBL" id="ML976978">
    <property type="protein sequence ID" value="KAF1962826.1"/>
    <property type="molecule type" value="Genomic_DNA"/>
</dbReference>
<dbReference type="InterPro" id="IPR011042">
    <property type="entry name" value="6-blade_b-propeller_TolB-like"/>
</dbReference>
<dbReference type="Gene3D" id="2.120.10.30">
    <property type="entry name" value="TolB, C-terminal domain"/>
    <property type="match status" value="1"/>
</dbReference>
<organism evidence="2 3">
    <name type="scientific">Byssothecium circinans</name>
    <dbReference type="NCBI Taxonomy" id="147558"/>
    <lineage>
        <taxon>Eukaryota</taxon>
        <taxon>Fungi</taxon>
        <taxon>Dikarya</taxon>
        <taxon>Ascomycota</taxon>
        <taxon>Pezizomycotina</taxon>
        <taxon>Dothideomycetes</taxon>
        <taxon>Pleosporomycetidae</taxon>
        <taxon>Pleosporales</taxon>
        <taxon>Massarineae</taxon>
        <taxon>Massarinaceae</taxon>
        <taxon>Byssothecium</taxon>
    </lineage>
</organism>
<evidence type="ECO:0000313" key="2">
    <source>
        <dbReference type="EMBL" id="KAF1962826.1"/>
    </source>
</evidence>
<evidence type="ECO:0000256" key="1">
    <source>
        <dbReference type="SAM" id="SignalP"/>
    </source>
</evidence>
<evidence type="ECO:0008006" key="4">
    <source>
        <dbReference type="Google" id="ProtNLM"/>
    </source>
</evidence>
<gene>
    <name evidence="2" type="ORF">CC80DRAFT_487287</name>
</gene>
<evidence type="ECO:0000313" key="3">
    <source>
        <dbReference type="Proteomes" id="UP000800035"/>
    </source>
</evidence>
<accession>A0A6A5UIT1</accession>
<dbReference type="PANTHER" id="PTHR42060">
    <property type="entry name" value="NHL REPEAT-CONTAINING PROTEIN-RELATED"/>
    <property type="match status" value="1"/>
</dbReference>
<protein>
    <recommendedName>
        <fullName evidence="4">NHL repeat-containing protein</fullName>
    </recommendedName>
</protein>
<proteinExistence type="predicted"/>
<sequence length="329" mass="34308">MSFIASALFLFASVSLAAQPRTIIEFPNPTWLENLASTRNGTILTGTLGGAAAELHLVDPFAPINTSSANSTPIHTFPGVNSVFGIAEYETDIFAVITSNFSGTTGPVAGTYSVWSVDLSNIPYGVKTNKITDLPDAKLLNGMTTLNSHTVLLGDSFADHVLALHVKTGKYEVVLEDPSLAGNTSLPLGIGVNGLDIVDNNLYYSNFQLGVVGRVPVDRITGHATGAFTILATNQTAADDLAVTDDGTVFFGRLYPKTVVKISPDGTVATFVDGHKEGEAAVSGATSVALGRTTRDRGVAYLSTFGGYSGENGDGELLGGGKIVAIDLY</sequence>
<dbReference type="OrthoDB" id="9977941at2759"/>
<name>A0A6A5UIT1_9PLEO</name>
<keyword evidence="1" id="KW-0732">Signal</keyword>
<dbReference type="PANTHER" id="PTHR42060:SF1">
    <property type="entry name" value="NHL REPEAT-CONTAINING PROTEIN"/>
    <property type="match status" value="1"/>
</dbReference>
<dbReference type="InterPro" id="IPR052998">
    <property type="entry name" value="Hetero-Diels-Alderase-like"/>
</dbReference>
<feature type="chain" id="PRO_5025644570" description="NHL repeat-containing protein" evidence="1">
    <location>
        <begin position="18"/>
        <end position="329"/>
    </location>
</feature>
<dbReference type="SUPFAM" id="SSF63829">
    <property type="entry name" value="Calcium-dependent phosphotriesterase"/>
    <property type="match status" value="1"/>
</dbReference>
<dbReference type="AlphaFoldDB" id="A0A6A5UIT1"/>
<dbReference type="Proteomes" id="UP000800035">
    <property type="component" value="Unassembled WGS sequence"/>
</dbReference>